<dbReference type="InterPro" id="IPR036188">
    <property type="entry name" value="FAD/NAD-bd_sf"/>
</dbReference>
<evidence type="ECO:0000313" key="9">
    <source>
        <dbReference type="EMBL" id="AKN37368.1"/>
    </source>
</evidence>
<evidence type="ECO:0000256" key="7">
    <source>
        <dbReference type="ARBA" id="ARBA00023002"/>
    </source>
</evidence>
<comment type="cofactor">
    <cofactor evidence="1">
        <name>FAD</name>
        <dbReference type="ChEBI" id="CHEBI:57692"/>
    </cofactor>
</comment>
<dbReference type="Pfam" id="PF13434">
    <property type="entry name" value="Lys_Orn_oxgnase"/>
    <property type="match status" value="1"/>
</dbReference>
<comment type="pathway">
    <text evidence="2">Siderophore biosynthesis.</text>
</comment>
<dbReference type="Gene3D" id="3.50.50.60">
    <property type="entry name" value="FAD/NAD(P)-binding domain"/>
    <property type="match status" value="1"/>
</dbReference>
<evidence type="ECO:0000256" key="5">
    <source>
        <dbReference type="ARBA" id="ARBA00022827"/>
    </source>
</evidence>
<dbReference type="InterPro" id="IPR031043">
    <property type="entry name" value="Histamin_N_OH"/>
</dbReference>
<reference evidence="8" key="1">
    <citation type="journal article" date="2015" name="MBio">
        <title>Eco-Evolutionary Dynamics of Episomes among Ecologically Cohesive Bacterial Populations.</title>
        <authorList>
            <person name="Xue H."/>
            <person name="Cordero O.X."/>
            <person name="Camas F.M."/>
            <person name="Trimble W."/>
            <person name="Meyer F."/>
            <person name="Guglielmini J."/>
            <person name="Rocha E.P."/>
            <person name="Polz M.F."/>
        </authorList>
    </citation>
    <scope>NUCLEOTIDE SEQUENCE</scope>
    <source>
        <strain evidence="9">1S_120</strain>
        <strain evidence="11">5S_149</strain>
        <strain evidence="8">5S_239</strain>
        <strain evidence="10">5S_240</strain>
    </source>
</reference>
<proteinExistence type="inferred from homology"/>
<dbReference type="EMBL" id="KP795618">
    <property type="protein sequence ID" value="AKN38862.1"/>
    <property type="molecule type" value="Genomic_DNA"/>
</dbReference>
<evidence type="ECO:0000256" key="6">
    <source>
        <dbReference type="ARBA" id="ARBA00022857"/>
    </source>
</evidence>
<keyword evidence="7" id="KW-0560">Oxidoreductase</keyword>
<dbReference type="EMBL" id="JBGOOJ010000024">
    <property type="protein sequence ID" value="MEZ8092057.1"/>
    <property type="molecule type" value="Genomic_DNA"/>
</dbReference>
<dbReference type="NCBIfam" id="TIGR04439">
    <property type="entry name" value="histamin_N_OH"/>
    <property type="match status" value="1"/>
</dbReference>
<evidence type="ECO:0000256" key="3">
    <source>
        <dbReference type="ARBA" id="ARBA00007588"/>
    </source>
</evidence>
<dbReference type="Proteomes" id="UP001569177">
    <property type="component" value="Unassembled WGS sequence"/>
</dbReference>
<organism evidence="8">
    <name type="scientific">Vibrio kanaloae</name>
    <dbReference type="NCBI Taxonomy" id="170673"/>
    <lineage>
        <taxon>Bacteria</taxon>
        <taxon>Pseudomonadati</taxon>
        <taxon>Pseudomonadota</taxon>
        <taxon>Gammaproteobacteria</taxon>
        <taxon>Vibrionales</taxon>
        <taxon>Vibrionaceae</taxon>
        <taxon>Vibrio</taxon>
    </lineage>
</organism>
<accession>A0A0H3ZJX0</accession>
<keyword evidence="8" id="KW-0503">Monooxygenase</keyword>
<dbReference type="EMBL" id="KP795673">
    <property type="protein sequence ID" value="AKN39970.1"/>
    <property type="molecule type" value="Genomic_DNA"/>
</dbReference>
<evidence type="ECO:0000313" key="8">
    <source>
        <dbReference type="EMBL" id="AKN36293.1"/>
    </source>
</evidence>
<name>A0A0H3ZJX0_9VIBR</name>
<dbReference type="EMBL" id="KP795680">
    <property type="protein sequence ID" value="AKN40104.1"/>
    <property type="molecule type" value="Genomic_DNA"/>
</dbReference>
<dbReference type="PANTHER" id="PTHR42802">
    <property type="entry name" value="MONOOXYGENASE"/>
    <property type="match status" value="1"/>
</dbReference>
<evidence type="ECO:0000313" key="13">
    <source>
        <dbReference type="Proteomes" id="UP001569177"/>
    </source>
</evidence>
<keyword evidence="5" id="KW-0274">FAD</keyword>
<evidence type="ECO:0000256" key="2">
    <source>
        <dbReference type="ARBA" id="ARBA00004924"/>
    </source>
</evidence>
<gene>
    <name evidence="12" type="primary">angU</name>
    <name evidence="12" type="ORF">ACED24_18520</name>
</gene>
<evidence type="ECO:0000313" key="12">
    <source>
        <dbReference type="EMBL" id="MEZ8092057.1"/>
    </source>
</evidence>
<keyword evidence="4" id="KW-0285">Flavoprotein</keyword>
<dbReference type="EMBL" id="KP795484">
    <property type="protein sequence ID" value="AKN36293.1"/>
    <property type="molecule type" value="Genomic_DNA"/>
</dbReference>
<sequence>MNIIIKDIIGVGLGPFNLGLAALASHHPELDVEFIERRQGFNWHSGMLLPGATLQVPFLADLVTMADPTHPLSYLNYLKQHDRLYQFYYYETFLVPRSEYNHYCQWAAGKLENCAYGETVIDVKYLKDIECFTIKSQLNDGEIKTRYSRDLSIGVGTVPWLPQWAKSMNHSLIQHSARFGHMREQLAKCNSVTVVGSGQSAAECVLNLYRDLSLEQIESGARVNWVTRSAGFHPMEASKLGQECFTPAYMHYFHTLSREKRRSIVEGQGQLYKGISGYTIAEIFDLLYERSIGGRSPGLNLYSNSQVDEVAMSDNNQEMEIQCYQSQQEQTFHLRTDAVICATGYAHQWPKWLSELKGSVLAIDEHGDLIVEKDFIAQRCDQGVGRVFVQNPEIFQHGVGGPDLGMGAYRNASIINQVLGKQIYRLPESSAFQNYGIPETKQ</sequence>
<dbReference type="PANTHER" id="PTHR42802:SF1">
    <property type="entry name" value="L-ORNITHINE N(5)-MONOOXYGENASE"/>
    <property type="match status" value="1"/>
</dbReference>
<dbReference type="InterPro" id="IPR025700">
    <property type="entry name" value="Lys/Orn_oxygenase"/>
</dbReference>
<evidence type="ECO:0000313" key="10">
    <source>
        <dbReference type="EMBL" id="AKN38862.1"/>
    </source>
</evidence>
<reference evidence="12 13" key="2">
    <citation type="submission" date="2024-06" db="EMBL/GenBank/DDBJ databases">
        <authorList>
            <person name="Steensen K."/>
            <person name="Seneca J."/>
            <person name="Bartlau N."/>
            <person name="Yu A.X."/>
            <person name="Polz M.F."/>
        </authorList>
    </citation>
    <scope>NUCLEOTIDE SEQUENCE [LARGE SCALE GENOMIC DNA]</scope>
    <source>
        <strain evidence="12 13">5S240</strain>
    </source>
</reference>
<dbReference type="AlphaFoldDB" id="A0A0H3ZJX0"/>
<evidence type="ECO:0000256" key="1">
    <source>
        <dbReference type="ARBA" id="ARBA00001974"/>
    </source>
</evidence>
<dbReference type="EMBL" id="KP795533">
    <property type="protein sequence ID" value="AKN37368.1"/>
    <property type="molecule type" value="Genomic_DNA"/>
</dbReference>
<evidence type="ECO:0000256" key="4">
    <source>
        <dbReference type="ARBA" id="ARBA00022630"/>
    </source>
</evidence>
<dbReference type="RefSeq" id="WP_017055796.1">
    <property type="nucleotide sequence ID" value="NZ_JBGONX010000031.1"/>
</dbReference>
<dbReference type="GO" id="GO:0004497">
    <property type="term" value="F:monooxygenase activity"/>
    <property type="evidence" value="ECO:0007669"/>
    <property type="project" value="UniProtKB-KW"/>
</dbReference>
<dbReference type="SUPFAM" id="SSF51905">
    <property type="entry name" value="FAD/NAD(P)-binding domain"/>
    <property type="match status" value="1"/>
</dbReference>
<keyword evidence="6" id="KW-0521">NADP</keyword>
<comment type="similarity">
    <text evidence="3">Belongs to the lysine N(6)-hydroxylase/L-ornithine N(5)-oxygenase family.</text>
</comment>
<protein>
    <submittedName>
        <fullName evidence="12">Anguibactin biosynthesis histamine N-monooxygenase AngU</fullName>
    </submittedName>
    <submittedName>
        <fullName evidence="8">Siderophore biosynthesis protein, monooxygenase</fullName>
    </submittedName>
</protein>
<evidence type="ECO:0000313" key="11">
    <source>
        <dbReference type="EMBL" id="AKN40104.1"/>
    </source>
</evidence>
<keyword evidence="13" id="KW-1185">Reference proteome</keyword>